<comment type="caution">
    <text evidence="8">The sequence shown here is derived from an EMBL/GenBank/DDBJ whole genome shotgun (WGS) entry which is preliminary data.</text>
</comment>
<keyword evidence="2 6" id="KW-0547">Nucleotide-binding</keyword>
<dbReference type="NCBIfam" id="TIGR00231">
    <property type="entry name" value="small_GTP"/>
    <property type="match status" value="1"/>
</dbReference>
<name>A0A1G2GVX8_9BACT</name>
<feature type="binding site" evidence="6">
    <location>
        <begin position="156"/>
        <end position="159"/>
    </location>
    <ligand>
        <name>GTP</name>
        <dbReference type="ChEBI" id="CHEBI:37565"/>
    </ligand>
</feature>
<dbReference type="AlphaFoldDB" id="A0A1G2GVX8"/>
<dbReference type="Pfam" id="PF00009">
    <property type="entry name" value="GTP_EFTU"/>
    <property type="match status" value="1"/>
</dbReference>
<dbReference type="PANTHER" id="PTHR43512">
    <property type="entry name" value="TRANSLATION FACTOR GUF1-RELATED"/>
    <property type="match status" value="1"/>
</dbReference>
<dbReference type="GO" id="GO:0045727">
    <property type="term" value="P:positive regulation of translation"/>
    <property type="evidence" value="ECO:0007669"/>
    <property type="project" value="UniProtKB-UniRule"/>
</dbReference>
<dbReference type="Gene3D" id="3.30.70.2570">
    <property type="entry name" value="Elongation factor 4, C-terminal domain"/>
    <property type="match status" value="1"/>
</dbReference>
<dbReference type="Proteomes" id="UP000179106">
    <property type="component" value="Unassembled WGS sequence"/>
</dbReference>
<keyword evidence="6" id="KW-1003">Cell membrane</keyword>
<keyword evidence="3 6" id="KW-0378">Hydrolase</keyword>
<dbReference type="SUPFAM" id="SSF50447">
    <property type="entry name" value="Translation proteins"/>
    <property type="match status" value="1"/>
</dbReference>
<dbReference type="SMART" id="SM00838">
    <property type="entry name" value="EFG_C"/>
    <property type="match status" value="1"/>
</dbReference>
<proteinExistence type="inferred from homology"/>
<dbReference type="Gene3D" id="3.30.70.870">
    <property type="entry name" value="Elongation Factor G (Translational Gtpase), domain 3"/>
    <property type="match status" value="1"/>
</dbReference>
<evidence type="ECO:0000313" key="8">
    <source>
        <dbReference type="EMBL" id="OGZ54377.1"/>
    </source>
</evidence>
<dbReference type="PANTHER" id="PTHR43512:SF4">
    <property type="entry name" value="TRANSLATION FACTOR GUF1 HOMOLOG, CHLOROPLASTIC"/>
    <property type="match status" value="1"/>
</dbReference>
<evidence type="ECO:0000256" key="1">
    <source>
        <dbReference type="ARBA" id="ARBA00005454"/>
    </source>
</evidence>
<dbReference type="GO" id="GO:0005886">
    <property type="term" value="C:plasma membrane"/>
    <property type="evidence" value="ECO:0007669"/>
    <property type="project" value="UniProtKB-SubCell"/>
</dbReference>
<dbReference type="InterPro" id="IPR035647">
    <property type="entry name" value="EFG_III/V"/>
</dbReference>
<dbReference type="EMBL" id="MHNW01000007">
    <property type="protein sequence ID" value="OGZ54377.1"/>
    <property type="molecule type" value="Genomic_DNA"/>
</dbReference>
<dbReference type="Gene3D" id="3.40.50.300">
    <property type="entry name" value="P-loop containing nucleotide triphosphate hydrolases"/>
    <property type="match status" value="1"/>
</dbReference>
<dbReference type="Pfam" id="PF06421">
    <property type="entry name" value="LepA_C"/>
    <property type="match status" value="1"/>
</dbReference>
<dbReference type="PROSITE" id="PS00301">
    <property type="entry name" value="G_TR_1"/>
    <property type="match status" value="1"/>
</dbReference>
<dbReference type="HAMAP" id="MF_00071">
    <property type="entry name" value="LepA"/>
    <property type="match status" value="1"/>
</dbReference>
<keyword evidence="4 6" id="KW-0648">Protein biosynthesis</keyword>
<dbReference type="SUPFAM" id="SSF52540">
    <property type="entry name" value="P-loop containing nucleoside triphosphate hydrolases"/>
    <property type="match status" value="1"/>
</dbReference>
<dbReference type="InterPro" id="IPR005225">
    <property type="entry name" value="Small_GTP-bd"/>
</dbReference>
<sequence>MADESQKRIRNFVIIAHIDSGKSTLADRFLEVTHTVEARNMRPQYLDRLPLERERGITIKMAPVRMNYRLETNDVRQGKMNEKSSVISHESSSSEFIFNLIDTPGHSDFSYEVSRALVAVEGAVLLVDATKGIQAQTLSNLRSARKAGLKIIGAINKVDLNLPHLAKMIASVADLLEVKEEEIFLISAKTGRGVKEILEDVARVVPPPKELPVSLGGAKEEINVNRGLIFDSLYDDHKGIIAFVRLFDGGFKTGEEVRLVASGAKFKIKELGYFSPDFKPSAAISAGEIGYIATGLKEPALVKIGDTVLGADISEEGSANRKKFALAGYREAAPVVFISLYPDGATKFDDLLKAIGRLQLNDAALSFEPDANEALGRGLKVGFLGQLHFEITASRLTREFNLEFITSFPSIAYRVRDKKGERVIKQPQDFPDDPEKIWQPMIKLEILTPQQYLGQVVNLKNVFDLEIGEILTIGENLVISGRMPLAELIRDFDDQLKSSSAGFASFSYELDGEAEAEAEKLEILIADEVMPELTRIVPKKDVEREARSTAERLKELLPKQQFTQAIQARCRGRIIARETVPAMKKLLGNFGKTGGDRTRKMKLWKKQQRGKEKLKEMGKVKLSPEIFRNILKK</sequence>
<dbReference type="GO" id="GO:0043022">
    <property type="term" value="F:ribosome binding"/>
    <property type="evidence" value="ECO:0007669"/>
    <property type="project" value="UniProtKB-UniRule"/>
</dbReference>
<evidence type="ECO:0000256" key="2">
    <source>
        <dbReference type="ARBA" id="ARBA00022741"/>
    </source>
</evidence>
<dbReference type="PROSITE" id="PS51722">
    <property type="entry name" value="G_TR_2"/>
    <property type="match status" value="1"/>
</dbReference>
<dbReference type="InterPro" id="IPR013842">
    <property type="entry name" value="LepA_CTD"/>
</dbReference>
<dbReference type="GO" id="GO:0003924">
    <property type="term" value="F:GTPase activity"/>
    <property type="evidence" value="ECO:0007669"/>
    <property type="project" value="UniProtKB-UniRule"/>
</dbReference>
<dbReference type="InterPro" id="IPR038363">
    <property type="entry name" value="LepA_C_sf"/>
</dbReference>
<dbReference type="GO" id="GO:0003746">
    <property type="term" value="F:translation elongation factor activity"/>
    <property type="evidence" value="ECO:0007669"/>
    <property type="project" value="UniProtKB-UniRule"/>
</dbReference>
<accession>A0A1G2GVX8</accession>
<feature type="domain" description="Tr-type G" evidence="7">
    <location>
        <begin position="7"/>
        <end position="209"/>
    </location>
</feature>
<organism evidence="8 9">
    <name type="scientific">Candidatus Ryanbacteria bacterium RIFCSPLOWO2_01_FULL_48_26</name>
    <dbReference type="NCBI Taxonomy" id="1802126"/>
    <lineage>
        <taxon>Bacteria</taxon>
        <taxon>Candidatus Ryaniibacteriota</taxon>
    </lineage>
</organism>
<dbReference type="NCBIfam" id="TIGR01393">
    <property type="entry name" value="lepA"/>
    <property type="match status" value="1"/>
</dbReference>
<keyword evidence="6" id="KW-0472">Membrane</keyword>
<dbReference type="STRING" id="1802126.A3B25_01790"/>
<evidence type="ECO:0000313" key="9">
    <source>
        <dbReference type="Proteomes" id="UP000179106"/>
    </source>
</evidence>
<keyword evidence="8" id="KW-0251">Elongation factor</keyword>
<dbReference type="SUPFAM" id="SSF54980">
    <property type="entry name" value="EF-G C-terminal domain-like"/>
    <property type="match status" value="2"/>
</dbReference>
<dbReference type="EC" id="3.6.5.n1" evidence="6"/>
<comment type="subcellular location">
    <subcellularLocation>
        <location evidence="6">Cell membrane</location>
        <topology evidence="6">Peripheral membrane protein</topology>
        <orientation evidence="6">Cytoplasmic side</orientation>
    </subcellularLocation>
</comment>
<evidence type="ECO:0000256" key="4">
    <source>
        <dbReference type="ARBA" id="ARBA00022917"/>
    </source>
</evidence>
<dbReference type="InterPro" id="IPR031157">
    <property type="entry name" value="G_TR_CS"/>
</dbReference>
<dbReference type="InterPro" id="IPR000795">
    <property type="entry name" value="T_Tr_GTP-bd_dom"/>
</dbReference>
<dbReference type="InterPro" id="IPR009000">
    <property type="entry name" value="Transl_B-barrel_sf"/>
</dbReference>
<reference evidence="8 9" key="1">
    <citation type="journal article" date="2016" name="Nat. Commun.">
        <title>Thousands of microbial genomes shed light on interconnected biogeochemical processes in an aquifer system.</title>
        <authorList>
            <person name="Anantharaman K."/>
            <person name="Brown C.T."/>
            <person name="Hug L.A."/>
            <person name="Sharon I."/>
            <person name="Castelle C.J."/>
            <person name="Probst A.J."/>
            <person name="Thomas B.C."/>
            <person name="Singh A."/>
            <person name="Wilkins M.J."/>
            <person name="Karaoz U."/>
            <person name="Brodie E.L."/>
            <person name="Williams K.H."/>
            <person name="Hubbard S.S."/>
            <person name="Banfield J.F."/>
        </authorList>
    </citation>
    <scope>NUCLEOTIDE SEQUENCE [LARGE SCALE GENOMIC DNA]</scope>
</reference>
<comment type="caution">
    <text evidence="6">Lacks conserved residue(s) required for the propagation of feature annotation.</text>
</comment>
<dbReference type="InterPro" id="IPR000640">
    <property type="entry name" value="EFG_V-like"/>
</dbReference>
<keyword evidence="5 6" id="KW-0342">GTP-binding</keyword>
<gene>
    <name evidence="6" type="primary">lepA</name>
    <name evidence="8" type="ORF">A3B25_01790</name>
</gene>
<dbReference type="InterPro" id="IPR027417">
    <property type="entry name" value="P-loop_NTPase"/>
</dbReference>
<comment type="function">
    <text evidence="6">Required for accurate and efficient protein synthesis under certain stress conditions. May act as a fidelity factor of the translation reaction, by catalyzing a one-codon backward translocation of tRNAs on improperly translocated ribosomes. Back-translocation proceeds from a post-translocation (POST) complex to a pre-translocation (PRE) complex, thus giving elongation factor G a second chance to translocate the tRNAs correctly. Binds to ribosomes in a GTP-dependent manner.</text>
</comment>
<dbReference type="InterPro" id="IPR006297">
    <property type="entry name" value="EF-4"/>
</dbReference>
<protein>
    <recommendedName>
        <fullName evidence="6">Elongation factor 4</fullName>
        <shortName evidence="6">EF-4</shortName>
        <ecNumber evidence="6">3.6.5.n1</ecNumber>
    </recommendedName>
    <alternativeName>
        <fullName evidence="6">Ribosomal back-translocase LepA</fullName>
    </alternativeName>
</protein>
<dbReference type="PRINTS" id="PR00315">
    <property type="entry name" value="ELONGATNFCT"/>
</dbReference>
<dbReference type="Pfam" id="PF00679">
    <property type="entry name" value="EFG_C"/>
    <property type="match status" value="1"/>
</dbReference>
<dbReference type="Gene3D" id="2.40.30.10">
    <property type="entry name" value="Translation factors"/>
    <property type="match status" value="1"/>
</dbReference>
<evidence type="ECO:0000256" key="6">
    <source>
        <dbReference type="HAMAP-Rule" id="MF_00071"/>
    </source>
</evidence>
<comment type="similarity">
    <text evidence="1 6">Belongs to the TRAFAC class translation factor GTPase superfamily. Classic translation factor GTPase family. LepA subfamily.</text>
</comment>
<dbReference type="GO" id="GO:0005525">
    <property type="term" value="F:GTP binding"/>
    <property type="evidence" value="ECO:0007669"/>
    <property type="project" value="UniProtKB-UniRule"/>
</dbReference>
<comment type="catalytic activity">
    <reaction evidence="6">
        <text>GTP + H2O = GDP + phosphate + H(+)</text>
        <dbReference type="Rhea" id="RHEA:19669"/>
        <dbReference type="ChEBI" id="CHEBI:15377"/>
        <dbReference type="ChEBI" id="CHEBI:15378"/>
        <dbReference type="ChEBI" id="CHEBI:37565"/>
        <dbReference type="ChEBI" id="CHEBI:43474"/>
        <dbReference type="ChEBI" id="CHEBI:58189"/>
        <dbReference type="EC" id="3.6.5.n1"/>
    </reaction>
</comment>
<dbReference type="Gene3D" id="3.30.70.240">
    <property type="match status" value="1"/>
</dbReference>
<evidence type="ECO:0000256" key="5">
    <source>
        <dbReference type="ARBA" id="ARBA00023134"/>
    </source>
</evidence>
<evidence type="ECO:0000256" key="3">
    <source>
        <dbReference type="ARBA" id="ARBA00022801"/>
    </source>
</evidence>
<evidence type="ECO:0000259" key="7">
    <source>
        <dbReference type="PROSITE" id="PS51722"/>
    </source>
</evidence>